<protein>
    <recommendedName>
        <fullName evidence="1">HNH nuclease domain-containing protein</fullName>
    </recommendedName>
</protein>
<dbReference type="Pfam" id="PF26340">
    <property type="entry name" value="DNA-SBD_ScoMcrA"/>
    <property type="match status" value="1"/>
</dbReference>
<dbReference type="Pfam" id="PF01844">
    <property type="entry name" value="HNH"/>
    <property type="match status" value="1"/>
</dbReference>
<dbReference type="Pfam" id="PF26345">
    <property type="entry name" value="ScoMcrA_N"/>
    <property type="match status" value="1"/>
</dbReference>
<comment type="caution">
    <text evidence="2">The sequence shown here is derived from an EMBL/GenBank/DDBJ whole genome shotgun (WGS) entry which is preliminary data.</text>
</comment>
<gene>
    <name evidence="2" type="ORF">GCM10009550_21930</name>
</gene>
<dbReference type="CDD" id="cd00085">
    <property type="entry name" value="HNHc"/>
    <property type="match status" value="1"/>
</dbReference>
<keyword evidence="3" id="KW-1185">Reference proteome</keyword>
<sequence>MDLTAAAVHSALLEFDDLGREAFLAKYGFHRARKFFVRHEGREYDSKAIAGAAHGYLPGTAPLRASEFSGGESHVVGVLRALGFTVIDRSADPIPLGPFAPIRGLKPNCVKSGPMLKQAVVLAWAIGRAVEGHPRLEPWAQTRDLLHPLLKEHKRDGESDRPNPAHPVAALYQAGLWDLQGFDGVVPTAHGHPEDWFASHQPLGGLPTACHTLVRASATARFEVLDALQEKFELPLEEYEALLSAAGIDNAPSPVADSDSYARLCRLAEARERRGLRRTQLRNEPVRLDPARQAVLERSAGHCEFCGAPAPDVTDRGTPVLEIDHIEGLAAGGRDHPEQMIALCPNCHAVKTRGTSRHTMTEQLRITAAHSTNTT</sequence>
<proteinExistence type="predicted"/>
<dbReference type="InterPro" id="IPR058813">
    <property type="entry name" value="DNA-SBD_ScoMcrA"/>
</dbReference>
<name>A0ABP4BEL9_9ACTN</name>
<dbReference type="EMBL" id="BAAAHH010000006">
    <property type="protein sequence ID" value="GAA0946912.1"/>
    <property type="molecule type" value="Genomic_DNA"/>
</dbReference>
<evidence type="ECO:0000313" key="2">
    <source>
        <dbReference type="EMBL" id="GAA0946912.1"/>
    </source>
</evidence>
<organism evidence="2 3">
    <name type="scientific">Actinocorallia libanotica</name>
    <dbReference type="NCBI Taxonomy" id="46162"/>
    <lineage>
        <taxon>Bacteria</taxon>
        <taxon>Bacillati</taxon>
        <taxon>Actinomycetota</taxon>
        <taxon>Actinomycetes</taxon>
        <taxon>Streptosporangiales</taxon>
        <taxon>Thermomonosporaceae</taxon>
        <taxon>Actinocorallia</taxon>
    </lineage>
</organism>
<reference evidence="3" key="1">
    <citation type="journal article" date="2019" name="Int. J. Syst. Evol. Microbiol.">
        <title>The Global Catalogue of Microorganisms (GCM) 10K type strain sequencing project: providing services to taxonomists for standard genome sequencing and annotation.</title>
        <authorList>
            <consortium name="The Broad Institute Genomics Platform"/>
            <consortium name="The Broad Institute Genome Sequencing Center for Infectious Disease"/>
            <person name="Wu L."/>
            <person name="Ma J."/>
        </authorList>
    </citation>
    <scope>NUCLEOTIDE SEQUENCE [LARGE SCALE GENOMIC DNA]</scope>
    <source>
        <strain evidence="3">JCM 10696</strain>
    </source>
</reference>
<dbReference type="Gene3D" id="1.10.30.50">
    <property type="match status" value="1"/>
</dbReference>
<dbReference type="Proteomes" id="UP001500665">
    <property type="component" value="Unassembled WGS sequence"/>
</dbReference>
<dbReference type="SMART" id="SM00507">
    <property type="entry name" value="HNHc"/>
    <property type="match status" value="1"/>
</dbReference>
<dbReference type="InterPro" id="IPR003615">
    <property type="entry name" value="HNH_nuc"/>
</dbReference>
<feature type="domain" description="HNH nuclease" evidence="1">
    <location>
        <begin position="290"/>
        <end position="349"/>
    </location>
</feature>
<dbReference type="RefSeq" id="WP_344239498.1">
    <property type="nucleotide sequence ID" value="NZ_BAAAHH010000006.1"/>
</dbReference>
<dbReference type="InterPro" id="IPR058807">
    <property type="entry name" value="ScoMcrA_N"/>
</dbReference>
<evidence type="ECO:0000313" key="3">
    <source>
        <dbReference type="Proteomes" id="UP001500665"/>
    </source>
</evidence>
<evidence type="ECO:0000259" key="1">
    <source>
        <dbReference type="SMART" id="SM00507"/>
    </source>
</evidence>
<accession>A0ABP4BEL9</accession>
<dbReference type="InterPro" id="IPR002711">
    <property type="entry name" value="HNH"/>
</dbReference>